<evidence type="ECO:0000313" key="4">
    <source>
        <dbReference type="Proteomes" id="UP000635565"/>
    </source>
</evidence>
<protein>
    <recommendedName>
        <fullName evidence="2">GTPase-associated protein 1 N-terminal domain-containing protein</fullName>
    </recommendedName>
</protein>
<keyword evidence="4" id="KW-1185">Reference proteome</keyword>
<gene>
    <name evidence="3" type="ORF">KSZ_43500</name>
</gene>
<dbReference type="Pfam" id="PF20013">
    <property type="entry name" value="GAP1-N2"/>
    <property type="match status" value="1"/>
</dbReference>
<evidence type="ECO:0000313" key="3">
    <source>
        <dbReference type="EMBL" id="GHO86344.1"/>
    </source>
</evidence>
<feature type="region of interest" description="Disordered" evidence="1">
    <location>
        <begin position="909"/>
        <end position="932"/>
    </location>
</feature>
<proteinExistence type="predicted"/>
<feature type="region of interest" description="Disordered" evidence="1">
    <location>
        <begin position="868"/>
        <end position="889"/>
    </location>
</feature>
<reference evidence="3 4" key="1">
    <citation type="journal article" date="2021" name="Int. J. Syst. Evol. Microbiol.">
        <title>Reticulibacter mediterranei gen. nov., sp. nov., within the new family Reticulibacteraceae fam. nov., and Ktedonospora formicarum gen. nov., sp. nov., Ktedonobacter robiniae sp. nov., Dictyobacter formicarum sp. nov. and Dictyobacter arantiisoli sp. nov., belonging to the class Ktedonobacteria.</title>
        <authorList>
            <person name="Yabe S."/>
            <person name="Zheng Y."/>
            <person name="Wang C.M."/>
            <person name="Sakai Y."/>
            <person name="Abe K."/>
            <person name="Yokota A."/>
            <person name="Donadio S."/>
            <person name="Cavaletti L."/>
            <person name="Monciardini P."/>
        </authorList>
    </citation>
    <scope>NUCLEOTIDE SEQUENCE [LARGE SCALE GENOMIC DNA]</scope>
    <source>
        <strain evidence="3 4">SOSP1-9</strain>
    </source>
</reference>
<feature type="domain" description="GTPase-associated protein 1 N-terminal" evidence="2">
    <location>
        <begin position="2"/>
        <end position="136"/>
    </location>
</feature>
<dbReference type="InterPro" id="IPR045402">
    <property type="entry name" value="GAP1-N2"/>
</dbReference>
<comment type="caution">
    <text evidence="3">The sequence shown here is derived from an EMBL/GenBank/DDBJ whole genome shotgun (WGS) entry which is preliminary data.</text>
</comment>
<organism evidence="3 4">
    <name type="scientific">Dictyobacter formicarum</name>
    <dbReference type="NCBI Taxonomy" id="2778368"/>
    <lineage>
        <taxon>Bacteria</taxon>
        <taxon>Bacillati</taxon>
        <taxon>Chloroflexota</taxon>
        <taxon>Ktedonobacteria</taxon>
        <taxon>Ktedonobacterales</taxon>
        <taxon>Dictyobacteraceae</taxon>
        <taxon>Dictyobacter</taxon>
    </lineage>
</organism>
<dbReference type="Proteomes" id="UP000635565">
    <property type="component" value="Unassembled WGS sequence"/>
</dbReference>
<evidence type="ECO:0000256" key="1">
    <source>
        <dbReference type="SAM" id="MobiDB-lite"/>
    </source>
</evidence>
<sequence>MDQLWYTWSTFGLGSVTGHRVRAASHELMDLQGDWHREIERHLHYELPEGVNPYDINTTSSPYSLAYIKTEKGPIILHRAYAGKDDYGRAGVFFVHVLANLKDMLALDAIKLWGSPFWKMQDDLPSAQLELPEVADVPVGSLNVSTVPNQPTSQQLYTQNLTFLIESYLSLGDWQNIYIETYAEEGIHAASEHNAELIWGLLHCLPPYLTDVATFSTYEARIEQSPARISSTCFASLDALQRSRPHDGPTLKCAYGRDGGSLFLEATVPPQADVDEATTASTSQSSTEQQQLRHNYARYVVAKLLGGSEKDLKELEALFNLSVDWHIKDSATFLLAYKLFTSDKLTEEDMRIVLMPERATALLMPETVRDAVLQFIFAHPQWWSEGGQEAWQQLYQRTADTPGLARTLNDFATYIKDKTIVDLIGGNPGRANMYLSLLSTIAPPKHQQRLWRSLLEGLTPRLDENRQQYPYELLDPTFYACLLENCSYISDLPDDILHPWLRVPWDKIRILCQQNITPAWKARAIAWLILLDPNPLPENIVAIVTSVQEDYEAALKYIVCFEEANPAISNLIMMIKDFGYQYGASAVSQLLFTHLLDASDIERLLKETRLKWSEGDALFLQHWEFLLLAAPDVPIVIKCVERFFNKLSDASLLTQPGTVSLLKMVSERMTHSPSLMEAVEDWTSIKQTVHISPNTGASWLVRSEKELDHLVSTIQKLSLQKDSYYRTRLFRYLITAIKSNEDLERCKRYFHHTFFTPQNGRMAFIRELDLLVGEIHQPQMKPDLLLPYIYQTILDAWDYPRKKKEEVLPELLGSLLQNADKKTFDFIDHNNKWPGDIEKEWKHYSADLRPNSLLGFIPIPWRSSKKSETAKLPAISPNPTTQVSHSHAPVPAQGLQLSQRRLPVMHQSTPNVAKPLTSQFVAQPSSKSRSLPTAHNLMQKEQAQPNVATPQTNHPSSGDLPMLDNNIVAQLGKYQVTLEEAKAFKELRLLYMIFRDRLDKINAGDDYKVLTANELIRFDQNTIREAIYALVHDGYINEALCRLESFSKQQIDERANEIIEKLQREKEYIKLVRKGKYSNEDLKDVIGVLLRARMWESELLKQKKDLRTWISTNFSKDIWYNNELINWEKKGLNI</sequence>
<dbReference type="EMBL" id="BNJJ01000012">
    <property type="protein sequence ID" value="GHO86344.1"/>
    <property type="molecule type" value="Genomic_DNA"/>
</dbReference>
<name>A0ABQ3VKX6_9CHLR</name>
<dbReference type="RefSeq" id="WP_236022997.1">
    <property type="nucleotide sequence ID" value="NZ_BNJJ01000012.1"/>
</dbReference>
<evidence type="ECO:0000259" key="2">
    <source>
        <dbReference type="Pfam" id="PF20013"/>
    </source>
</evidence>
<accession>A0ABQ3VKX6</accession>